<evidence type="ECO:0008006" key="3">
    <source>
        <dbReference type="Google" id="ProtNLM"/>
    </source>
</evidence>
<comment type="caution">
    <text evidence="1">The sequence shown here is derived from an EMBL/GenBank/DDBJ whole genome shotgun (WGS) entry which is preliminary data.</text>
</comment>
<keyword evidence="2" id="KW-1185">Reference proteome</keyword>
<accession>A0ABR2PQH0</accession>
<proteinExistence type="predicted"/>
<dbReference type="Proteomes" id="UP001396334">
    <property type="component" value="Unassembled WGS sequence"/>
</dbReference>
<sequence length="100" mass="11266">MDNQEAANICNGTSSALASSVLVAQIHALLHRIGKFGLTILVGRVMELSISWRVLAGMLRYRGAFWPHHLVRWPCLLLQIRSNGRKGGWLMARAHEDPHW</sequence>
<reference evidence="1 2" key="1">
    <citation type="journal article" date="2024" name="G3 (Bethesda)">
        <title>Genome assembly of Hibiscus sabdariffa L. provides insights into metabolisms of medicinal natural products.</title>
        <authorList>
            <person name="Kim T."/>
        </authorList>
    </citation>
    <scope>NUCLEOTIDE SEQUENCE [LARGE SCALE GENOMIC DNA]</scope>
    <source>
        <strain evidence="1">TK-2024</strain>
        <tissue evidence="1">Old leaves</tissue>
    </source>
</reference>
<name>A0ABR2PQH0_9ROSI</name>
<evidence type="ECO:0000313" key="1">
    <source>
        <dbReference type="EMBL" id="KAK8990640.1"/>
    </source>
</evidence>
<protein>
    <recommendedName>
        <fullName evidence="3">RNase H type-1 domain-containing protein</fullName>
    </recommendedName>
</protein>
<evidence type="ECO:0000313" key="2">
    <source>
        <dbReference type="Proteomes" id="UP001396334"/>
    </source>
</evidence>
<gene>
    <name evidence="1" type="ORF">V6N11_009331</name>
</gene>
<dbReference type="EMBL" id="JBBPBN010000054">
    <property type="protein sequence ID" value="KAK8990640.1"/>
    <property type="molecule type" value="Genomic_DNA"/>
</dbReference>
<organism evidence="1 2">
    <name type="scientific">Hibiscus sabdariffa</name>
    <name type="common">roselle</name>
    <dbReference type="NCBI Taxonomy" id="183260"/>
    <lineage>
        <taxon>Eukaryota</taxon>
        <taxon>Viridiplantae</taxon>
        <taxon>Streptophyta</taxon>
        <taxon>Embryophyta</taxon>
        <taxon>Tracheophyta</taxon>
        <taxon>Spermatophyta</taxon>
        <taxon>Magnoliopsida</taxon>
        <taxon>eudicotyledons</taxon>
        <taxon>Gunneridae</taxon>
        <taxon>Pentapetalae</taxon>
        <taxon>rosids</taxon>
        <taxon>malvids</taxon>
        <taxon>Malvales</taxon>
        <taxon>Malvaceae</taxon>
        <taxon>Malvoideae</taxon>
        <taxon>Hibiscus</taxon>
    </lineage>
</organism>